<keyword evidence="3" id="KW-1185">Reference proteome</keyword>
<comment type="caution">
    <text evidence="2">The sequence shown here is derived from an EMBL/GenBank/DDBJ whole genome shotgun (WGS) entry which is preliminary data.</text>
</comment>
<evidence type="ECO:0000256" key="1">
    <source>
        <dbReference type="SAM" id="MobiDB-lite"/>
    </source>
</evidence>
<reference evidence="2 3" key="1">
    <citation type="journal article" date="2021" name="Commun. Biol.">
        <title>The genome of Shorea leprosula (Dipterocarpaceae) highlights the ecological relevance of drought in aseasonal tropical rainforests.</title>
        <authorList>
            <person name="Ng K.K.S."/>
            <person name="Kobayashi M.J."/>
            <person name="Fawcett J.A."/>
            <person name="Hatakeyama M."/>
            <person name="Paape T."/>
            <person name="Ng C.H."/>
            <person name="Ang C.C."/>
            <person name="Tnah L.H."/>
            <person name="Lee C.T."/>
            <person name="Nishiyama T."/>
            <person name="Sese J."/>
            <person name="O'Brien M.J."/>
            <person name="Copetti D."/>
            <person name="Mohd Noor M.I."/>
            <person name="Ong R.C."/>
            <person name="Putra M."/>
            <person name="Sireger I.Z."/>
            <person name="Indrioko S."/>
            <person name="Kosugi Y."/>
            <person name="Izuno A."/>
            <person name="Isagi Y."/>
            <person name="Lee S.L."/>
            <person name="Shimizu K.K."/>
        </authorList>
    </citation>
    <scope>NUCLEOTIDE SEQUENCE [LARGE SCALE GENOMIC DNA]</scope>
    <source>
        <strain evidence="2">214</strain>
    </source>
</reference>
<protein>
    <submittedName>
        <fullName evidence="2">Uncharacterized protein</fullName>
    </submittedName>
</protein>
<evidence type="ECO:0000313" key="3">
    <source>
        <dbReference type="Proteomes" id="UP001054252"/>
    </source>
</evidence>
<feature type="compositionally biased region" description="Basic and acidic residues" evidence="1">
    <location>
        <begin position="24"/>
        <end position="37"/>
    </location>
</feature>
<feature type="compositionally biased region" description="Basic and acidic residues" evidence="1">
    <location>
        <begin position="1"/>
        <end position="16"/>
    </location>
</feature>
<proteinExistence type="predicted"/>
<name>A0AAV5M6Q0_9ROSI</name>
<organism evidence="2 3">
    <name type="scientific">Rubroshorea leprosula</name>
    <dbReference type="NCBI Taxonomy" id="152421"/>
    <lineage>
        <taxon>Eukaryota</taxon>
        <taxon>Viridiplantae</taxon>
        <taxon>Streptophyta</taxon>
        <taxon>Embryophyta</taxon>
        <taxon>Tracheophyta</taxon>
        <taxon>Spermatophyta</taxon>
        <taxon>Magnoliopsida</taxon>
        <taxon>eudicotyledons</taxon>
        <taxon>Gunneridae</taxon>
        <taxon>Pentapetalae</taxon>
        <taxon>rosids</taxon>
        <taxon>malvids</taxon>
        <taxon>Malvales</taxon>
        <taxon>Dipterocarpaceae</taxon>
        <taxon>Rubroshorea</taxon>
    </lineage>
</organism>
<accession>A0AAV5M6Q0</accession>
<evidence type="ECO:0000313" key="2">
    <source>
        <dbReference type="EMBL" id="GKV44568.1"/>
    </source>
</evidence>
<dbReference type="Proteomes" id="UP001054252">
    <property type="component" value="Unassembled WGS sequence"/>
</dbReference>
<feature type="region of interest" description="Disordered" evidence="1">
    <location>
        <begin position="1"/>
        <end position="37"/>
    </location>
</feature>
<dbReference type="EMBL" id="BPVZ01000183">
    <property type="protein sequence ID" value="GKV44568.1"/>
    <property type="molecule type" value="Genomic_DNA"/>
</dbReference>
<gene>
    <name evidence="2" type="ORF">SLEP1_g51736</name>
</gene>
<dbReference type="AlphaFoldDB" id="A0AAV5M6Q0"/>
<sequence>MCGEREKRRESKRLWGEEVGSTMKGERREGSKLKEGK</sequence>